<dbReference type="OrthoDB" id="194358at2759"/>
<dbReference type="InterPro" id="IPR036770">
    <property type="entry name" value="Ankyrin_rpt-contain_sf"/>
</dbReference>
<name>A0A261XVL3_9FUNG</name>
<keyword evidence="6" id="KW-1185">Reference proteome</keyword>
<dbReference type="AlphaFoldDB" id="A0A261XVL3"/>
<evidence type="ECO:0000256" key="4">
    <source>
        <dbReference type="SAM" id="MobiDB-lite"/>
    </source>
</evidence>
<protein>
    <submittedName>
        <fullName evidence="5">Uncharacterized protein</fullName>
    </submittedName>
</protein>
<proteinExistence type="predicted"/>
<accession>A0A261XVL3</accession>
<evidence type="ECO:0000256" key="2">
    <source>
        <dbReference type="ARBA" id="ARBA00023043"/>
    </source>
</evidence>
<gene>
    <name evidence="5" type="ORF">BZG36_04879</name>
</gene>
<evidence type="ECO:0000313" key="6">
    <source>
        <dbReference type="Proteomes" id="UP000242875"/>
    </source>
</evidence>
<reference evidence="5 6" key="1">
    <citation type="journal article" date="2017" name="Mycologia">
        <title>Bifiguratus adelaidae, gen. et sp. nov., a new member of Mucoromycotina in endophytic and soil-dwelling habitats.</title>
        <authorList>
            <person name="Torres-Cruz T.J."/>
            <person name="Billingsley Tobias T.L."/>
            <person name="Almatruk M."/>
            <person name="Hesse C."/>
            <person name="Kuske C.R."/>
            <person name="Desiro A."/>
            <person name="Benucci G.M."/>
            <person name="Bonito G."/>
            <person name="Stajich J.E."/>
            <person name="Dunlap C."/>
            <person name="Arnold A.E."/>
            <person name="Porras-Alfaro A."/>
        </authorList>
    </citation>
    <scope>NUCLEOTIDE SEQUENCE [LARGE SCALE GENOMIC DNA]</scope>
    <source>
        <strain evidence="5 6">AZ0501</strain>
    </source>
</reference>
<feature type="repeat" description="ANK" evidence="3">
    <location>
        <begin position="342"/>
        <end position="377"/>
    </location>
</feature>
<feature type="repeat" description="ANK" evidence="3">
    <location>
        <begin position="170"/>
        <end position="202"/>
    </location>
</feature>
<dbReference type="Pfam" id="PF12796">
    <property type="entry name" value="Ank_2"/>
    <property type="match status" value="2"/>
</dbReference>
<evidence type="ECO:0000256" key="3">
    <source>
        <dbReference type="PROSITE-ProRule" id="PRU00023"/>
    </source>
</evidence>
<sequence>MDYHYPRGAGFRHCSHHYHTGKRFGLFGLLVAGFIGYTAGKHNWENKLPRRIIIEEAPNEHSNALKEWHNDTVELLLAQTTIAASRQYRSSLLLAAFNAGNSQGLQLLLNHGVDVCAAYNEEQQIFDAALKDIGEPWWRPMSRGRDERGRMDCLRVFLEGGMKLDLKSMLGHTLLVEAAHCDRSDIVSLLMEYGADIEVRNDKDDTPLLTVMYKYSQLLGATDRDVVAANILLDHGASLSAHGHEGNTALHRCIEMSLDGYAAGEAIRRNHGHLPLSIETFDNFPYLVTLIRKGADINAQNDNGMTPLHTAASGMDIDSYCNGYELWLLLDQGCIVDKADRNGRTSLHYAAEHSNVESMNSAKISLEYGANPNARDKDGLTPLRVAAQTWTEDPNFIFTLLDHVDTDINAQDNSGLTPLHHAVLNLKNFMFPALINKGANWNIKSHDGRTPMEMVPSSIVEPVAPPRTHSSPQSTPTEMVPLNHHGQPRRLELEEYREYLSLWEQYHATVLRMNMAPTRNAIIARAMARHGVGFIQMKEWIIRGYVEQMEQHFNNIED</sequence>
<keyword evidence="2 3" id="KW-0040">ANK repeat</keyword>
<dbReference type="PANTHER" id="PTHR24198">
    <property type="entry name" value="ANKYRIN REPEAT AND PROTEIN KINASE DOMAIN-CONTAINING PROTEIN"/>
    <property type="match status" value="1"/>
</dbReference>
<dbReference type="Gene3D" id="1.25.40.20">
    <property type="entry name" value="Ankyrin repeat-containing domain"/>
    <property type="match status" value="1"/>
</dbReference>
<dbReference type="EMBL" id="MVBO01000156">
    <property type="protein sequence ID" value="OZJ02393.1"/>
    <property type="molecule type" value="Genomic_DNA"/>
</dbReference>
<keyword evidence="1" id="KW-0677">Repeat</keyword>
<dbReference type="Proteomes" id="UP000242875">
    <property type="component" value="Unassembled WGS sequence"/>
</dbReference>
<dbReference type="PROSITE" id="PS50297">
    <property type="entry name" value="ANK_REP_REGION"/>
    <property type="match status" value="3"/>
</dbReference>
<dbReference type="SUPFAM" id="SSF48403">
    <property type="entry name" value="Ankyrin repeat"/>
    <property type="match status" value="1"/>
</dbReference>
<feature type="compositionally biased region" description="Polar residues" evidence="4">
    <location>
        <begin position="468"/>
        <end position="477"/>
    </location>
</feature>
<dbReference type="SMART" id="SM00248">
    <property type="entry name" value="ANK"/>
    <property type="match status" value="8"/>
</dbReference>
<feature type="repeat" description="ANK" evidence="3">
    <location>
        <begin position="303"/>
        <end position="341"/>
    </location>
</feature>
<feature type="region of interest" description="Disordered" evidence="4">
    <location>
        <begin position="463"/>
        <end position="483"/>
    </location>
</feature>
<evidence type="ECO:0000313" key="5">
    <source>
        <dbReference type="EMBL" id="OZJ02393.1"/>
    </source>
</evidence>
<comment type="caution">
    <text evidence="5">The sequence shown here is derived from an EMBL/GenBank/DDBJ whole genome shotgun (WGS) entry which is preliminary data.</text>
</comment>
<dbReference type="InterPro" id="IPR002110">
    <property type="entry name" value="Ankyrin_rpt"/>
</dbReference>
<dbReference type="PANTHER" id="PTHR24198:SF165">
    <property type="entry name" value="ANKYRIN REPEAT-CONTAINING PROTEIN-RELATED"/>
    <property type="match status" value="1"/>
</dbReference>
<dbReference type="PROSITE" id="PS50088">
    <property type="entry name" value="ANK_REPEAT"/>
    <property type="match status" value="4"/>
</dbReference>
<feature type="repeat" description="ANK" evidence="3">
    <location>
        <begin position="414"/>
        <end position="446"/>
    </location>
</feature>
<organism evidence="5 6">
    <name type="scientific">Bifiguratus adelaidae</name>
    <dbReference type="NCBI Taxonomy" id="1938954"/>
    <lineage>
        <taxon>Eukaryota</taxon>
        <taxon>Fungi</taxon>
        <taxon>Fungi incertae sedis</taxon>
        <taxon>Mucoromycota</taxon>
        <taxon>Mucoromycotina</taxon>
        <taxon>Endogonomycetes</taxon>
        <taxon>Endogonales</taxon>
        <taxon>Endogonales incertae sedis</taxon>
        <taxon>Bifiguratus</taxon>
    </lineage>
</organism>
<dbReference type="Pfam" id="PF00023">
    <property type="entry name" value="Ank"/>
    <property type="match status" value="1"/>
</dbReference>
<evidence type="ECO:0000256" key="1">
    <source>
        <dbReference type="ARBA" id="ARBA00022737"/>
    </source>
</evidence>